<dbReference type="EMBL" id="CP114014">
    <property type="protein sequence ID" value="XAY04332.1"/>
    <property type="molecule type" value="Genomic_DNA"/>
</dbReference>
<reference evidence="2" key="1">
    <citation type="submission" date="2022-12" db="EMBL/GenBank/DDBJ databases">
        <title>Paraconexibacter alkalitolerans sp. nov. and Baekduia alba sp. nov., isolated from soil and emended description of the genera Paraconexibacter (Chun et al., 2020) and Baekduia (An et al., 2020).</title>
        <authorList>
            <person name="Vieira S."/>
            <person name="Huber K.J."/>
            <person name="Geppert A."/>
            <person name="Wolf J."/>
            <person name="Neumann-Schaal M."/>
            <person name="Muesken M."/>
            <person name="Overmann J."/>
        </authorList>
    </citation>
    <scope>NUCLEOTIDE SEQUENCE</scope>
    <source>
        <strain evidence="2">AEG42_29</strain>
    </source>
</reference>
<feature type="signal peptide" evidence="1">
    <location>
        <begin position="1"/>
        <end position="25"/>
    </location>
</feature>
<name>A0AAU7ARQ0_9ACTN</name>
<dbReference type="SUPFAM" id="SSF82171">
    <property type="entry name" value="DPP6 N-terminal domain-like"/>
    <property type="match status" value="1"/>
</dbReference>
<protein>
    <recommendedName>
        <fullName evidence="3">Bacterial Ig-like domain-containing protein</fullName>
    </recommendedName>
</protein>
<dbReference type="InterPro" id="IPR011042">
    <property type="entry name" value="6-blade_b-propeller_TolB-like"/>
</dbReference>
<evidence type="ECO:0000256" key="1">
    <source>
        <dbReference type="SAM" id="SignalP"/>
    </source>
</evidence>
<proteinExistence type="predicted"/>
<dbReference type="KEGG" id="parq:DSM112329_01165"/>
<evidence type="ECO:0008006" key="3">
    <source>
        <dbReference type="Google" id="ProtNLM"/>
    </source>
</evidence>
<evidence type="ECO:0000313" key="2">
    <source>
        <dbReference type="EMBL" id="XAY04332.1"/>
    </source>
</evidence>
<accession>A0AAU7ARQ0</accession>
<dbReference type="Gene3D" id="2.120.10.30">
    <property type="entry name" value="TolB, C-terminal domain"/>
    <property type="match status" value="1"/>
</dbReference>
<feature type="chain" id="PRO_5044008753" description="Bacterial Ig-like domain-containing protein" evidence="1">
    <location>
        <begin position="26"/>
        <end position="644"/>
    </location>
</feature>
<sequence>MRRQALTVAGAALALAAAWPATGQAAPPPFEPIAHERIATPAGVMPWAPTWSPDGRHILFHDYNGGREWMATADGRNLRCVTCGFDDRPGIIGAFSYVFPDNRRMFLANELGDVASVLECRPSLVDCAEHAYLPVDLSADDSTLSGNPGLGRRTYHLAPDGEHLGYTNTRPDQLVMLVAGLRRAADRYVVTDPRVVNPTPATSLLDRSAERWANGSQLFELKSFADGGAAAIIVGEREGGNADMFKLDLATGRTTRLTADADWDEDGAQSPDGRALIAASWRGMDRLTPFGIFPTRPFLTYPLGAAVAIHYVSSKAGFACDLQPWLLAGSGDAGGTLAGQPLAPYRGGDDIVGNNLAGVAFWSPDSTRVLVQERQLRPVPAGSNSYVRQKGTAPNRLLVARLDRRPSAPAATVKTVVGAWAPAPQAYRGAFGLPGITTVDGPRGGTATIVRGGNVAAIVGRVTYSRYSDDGVTFLDGTEDVTGSAARLGIRYAADVTATDAGGRPAGHHRVAVAFSQRIPAPPVTEPPTTLSGTVDTAFGGRRVTRLAAAAACPESFVRPSRLEVGARRTGTLRVRVTVRATILGDSRPVRGARVLLAGRRTRTNAAGVATVRLPRAVKRGVRAVVATAGDTFDRGRATVRLPR</sequence>
<keyword evidence="1" id="KW-0732">Signal</keyword>
<dbReference type="AlphaFoldDB" id="A0AAU7ARQ0"/>
<organism evidence="2">
    <name type="scientific">Paraconexibacter sp. AEG42_29</name>
    <dbReference type="NCBI Taxonomy" id="2997339"/>
    <lineage>
        <taxon>Bacteria</taxon>
        <taxon>Bacillati</taxon>
        <taxon>Actinomycetota</taxon>
        <taxon>Thermoleophilia</taxon>
        <taxon>Solirubrobacterales</taxon>
        <taxon>Paraconexibacteraceae</taxon>
        <taxon>Paraconexibacter</taxon>
    </lineage>
</organism>
<gene>
    <name evidence="2" type="ORF">DSM112329_01165</name>
</gene>